<evidence type="ECO:0000256" key="6">
    <source>
        <dbReference type="ARBA" id="ARBA00023186"/>
    </source>
</evidence>
<dbReference type="Gene3D" id="3.90.20.20">
    <property type="match status" value="1"/>
</dbReference>
<dbReference type="PRINTS" id="PR00773">
    <property type="entry name" value="GRPEPROTEIN"/>
</dbReference>
<dbReference type="SUPFAM" id="SSF58014">
    <property type="entry name" value="Coiled-coil domain of nucleotide exchange factor GrpE"/>
    <property type="match status" value="1"/>
</dbReference>
<evidence type="ECO:0000256" key="7">
    <source>
        <dbReference type="ARBA" id="ARBA00053401"/>
    </source>
</evidence>
<evidence type="ECO:0000256" key="13">
    <source>
        <dbReference type="SAM" id="MobiDB-lite"/>
    </source>
</evidence>
<dbReference type="GO" id="GO:0006457">
    <property type="term" value="P:protein folding"/>
    <property type="evidence" value="ECO:0007669"/>
    <property type="project" value="InterPro"/>
</dbReference>
<evidence type="ECO:0000256" key="12">
    <source>
        <dbReference type="RuleBase" id="RU004478"/>
    </source>
</evidence>
<comment type="subcellular location">
    <subcellularLocation>
        <location evidence="1 10">Cytoplasm</location>
    </subcellularLocation>
</comment>
<name>A0A1G9I9Q2_9BACL</name>
<evidence type="ECO:0000313" key="15">
    <source>
        <dbReference type="Proteomes" id="UP000199008"/>
    </source>
</evidence>
<dbReference type="InterPro" id="IPR013805">
    <property type="entry name" value="GrpE_CC"/>
</dbReference>
<evidence type="ECO:0000256" key="11">
    <source>
        <dbReference type="RuleBase" id="RU000639"/>
    </source>
</evidence>
<keyword evidence="15" id="KW-1185">Reference proteome</keyword>
<keyword evidence="5 10" id="KW-0346">Stress response</keyword>
<dbReference type="PROSITE" id="PS01071">
    <property type="entry name" value="GRPE"/>
    <property type="match status" value="1"/>
</dbReference>
<comment type="subunit">
    <text evidence="3 10">Homodimer.</text>
</comment>
<dbReference type="EMBL" id="FNFY01000031">
    <property type="protein sequence ID" value="SDL21775.1"/>
    <property type="molecule type" value="Genomic_DNA"/>
</dbReference>
<dbReference type="STRING" id="576118.SAMN05216216_13118"/>
<accession>A0A1G9I9Q2</accession>
<evidence type="ECO:0000256" key="4">
    <source>
        <dbReference type="ARBA" id="ARBA00022490"/>
    </source>
</evidence>
<dbReference type="Pfam" id="PF01025">
    <property type="entry name" value="GrpE"/>
    <property type="match status" value="1"/>
</dbReference>
<feature type="compositionally biased region" description="Basic and acidic residues" evidence="13">
    <location>
        <begin position="50"/>
        <end position="64"/>
    </location>
</feature>
<dbReference type="PANTHER" id="PTHR21237:SF23">
    <property type="entry name" value="GRPE PROTEIN HOMOLOG, MITOCHONDRIAL"/>
    <property type="match status" value="1"/>
</dbReference>
<dbReference type="FunFam" id="2.30.22.10:FF:000001">
    <property type="entry name" value="Protein GrpE"/>
    <property type="match status" value="1"/>
</dbReference>
<evidence type="ECO:0000256" key="9">
    <source>
        <dbReference type="ARBA" id="ARBA00076414"/>
    </source>
</evidence>
<dbReference type="Gene3D" id="2.30.22.10">
    <property type="entry name" value="Head domain of nucleotide exchange factor GrpE"/>
    <property type="match status" value="1"/>
</dbReference>
<dbReference type="InterPro" id="IPR000740">
    <property type="entry name" value="GrpE"/>
</dbReference>
<dbReference type="GO" id="GO:0000774">
    <property type="term" value="F:adenyl-nucleotide exchange factor activity"/>
    <property type="evidence" value="ECO:0007669"/>
    <property type="project" value="InterPro"/>
</dbReference>
<dbReference type="GO" id="GO:0051082">
    <property type="term" value="F:unfolded protein binding"/>
    <property type="evidence" value="ECO:0007669"/>
    <property type="project" value="TreeGrafter"/>
</dbReference>
<reference evidence="15" key="1">
    <citation type="submission" date="2016-10" db="EMBL/GenBank/DDBJ databases">
        <authorList>
            <person name="Varghese N."/>
            <person name="Submissions S."/>
        </authorList>
    </citation>
    <scope>NUCLEOTIDE SEQUENCE [LARGE SCALE GENOMIC DNA]</scope>
    <source>
        <strain evidence="15">CGMCC 1.8895</strain>
    </source>
</reference>
<dbReference type="CDD" id="cd00446">
    <property type="entry name" value="GrpE"/>
    <property type="match status" value="1"/>
</dbReference>
<dbReference type="SUPFAM" id="SSF51064">
    <property type="entry name" value="Head domain of nucleotide exchange factor GrpE"/>
    <property type="match status" value="1"/>
</dbReference>
<evidence type="ECO:0000256" key="8">
    <source>
        <dbReference type="ARBA" id="ARBA00072274"/>
    </source>
</evidence>
<proteinExistence type="inferred from homology"/>
<organism evidence="14 15">
    <name type="scientific">Lacicoccus qingdaonensis</name>
    <dbReference type="NCBI Taxonomy" id="576118"/>
    <lineage>
        <taxon>Bacteria</taxon>
        <taxon>Bacillati</taxon>
        <taxon>Bacillota</taxon>
        <taxon>Bacilli</taxon>
        <taxon>Bacillales</taxon>
        <taxon>Salinicoccaceae</taxon>
        <taxon>Lacicoccus</taxon>
    </lineage>
</organism>
<dbReference type="NCBIfam" id="NF010738">
    <property type="entry name" value="PRK14140.1"/>
    <property type="match status" value="1"/>
</dbReference>
<dbReference type="GO" id="GO:0051087">
    <property type="term" value="F:protein-folding chaperone binding"/>
    <property type="evidence" value="ECO:0007669"/>
    <property type="project" value="InterPro"/>
</dbReference>
<evidence type="ECO:0000256" key="10">
    <source>
        <dbReference type="HAMAP-Rule" id="MF_01151"/>
    </source>
</evidence>
<evidence type="ECO:0000256" key="2">
    <source>
        <dbReference type="ARBA" id="ARBA00009054"/>
    </source>
</evidence>
<feature type="region of interest" description="Disordered" evidence="13">
    <location>
        <begin position="1"/>
        <end position="64"/>
    </location>
</feature>
<sequence>MFDNEKEQQPDENLANEEKSEDNSSVSTETAENEIDSESSAVSEETADEVDPHQQEIDNLKEEVKSQEDKYLKLYAEFENFKRRNKQEIDLNNKYKEQKFTEDLLPVIDNLERAMDIEGETEAFASLKKGVEMVYNDFLNIFSKHDITVIESTGKEFDPNVHQAVMTEPSKEGSGVVIEEFQKGYMLKDRVIRPSMVKVSE</sequence>
<protein>
    <recommendedName>
        <fullName evidence="8 10">Protein GrpE</fullName>
    </recommendedName>
    <alternativeName>
        <fullName evidence="9 10">HSP-70 cofactor</fullName>
    </alternativeName>
</protein>
<dbReference type="GO" id="GO:0042803">
    <property type="term" value="F:protein homodimerization activity"/>
    <property type="evidence" value="ECO:0007669"/>
    <property type="project" value="InterPro"/>
</dbReference>
<keyword evidence="4 10" id="KW-0963">Cytoplasm</keyword>
<evidence type="ECO:0000256" key="3">
    <source>
        <dbReference type="ARBA" id="ARBA00011738"/>
    </source>
</evidence>
<comment type="function">
    <text evidence="7 10 11">Participates actively in the response to hyperosmotic and heat shock by preventing the aggregation of stress-denatured proteins, in association with DnaK and GrpE. It is the nucleotide exchange factor for DnaK and may function as a thermosensor. Unfolded proteins bind initially to DnaJ; upon interaction with the DnaJ-bound protein, DnaK hydrolyzes its bound ATP, resulting in the formation of a stable complex. GrpE releases ADP from DnaK; ATP binding to DnaK triggers the release of the substrate protein, thus completing the reaction cycle. Several rounds of ATP-dependent interactions between DnaJ, DnaK and GrpE are required for fully efficient folding.</text>
</comment>
<evidence type="ECO:0000256" key="5">
    <source>
        <dbReference type="ARBA" id="ARBA00023016"/>
    </source>
</evidence>
<dbReference type="AlphaFoldDB" id="A0A1G9I9Q2"/>
<dbReference type="Proteomes" id="UP000199008">
    <property type="component" value="Unassembled WGS sequence"/>
</dbReference>
<gene>
    <name evidence="10" type="primary">grpE</name>
    <name evidence="14" type="ORF">SAMN05216216_13118</name>
</gene>
<keyword evidence="6 10" id="KW-0143">Chaperone</keyword>
<comment type="similarity">
    <text evidence="2 10 12">Belongs to the GrpE family.</text>
</comment>
<dbReference type="HAMAP" id="MF_01151">
    <property type="entry name" value="GrpE"/>
    <property type="match status" value="1"/>
</dbReference>
<evidence type="ECO:0000313" key="14">
    <source>
        <dbReference type="EMBL" id="SDL21775.1"/>
    </source>
</evidence>
<dbReference type="PANTHER" id="PTHR21237">
    <property type="entry name" value="GRPE PROTEIN"/>
    <property type="match status" value="1"/>
</dbReference>
<dbReference type="InterPro" id="IPR009012">
    <property type="entry name" value="GrpE_head"/>
</dbReference>
<dbReference type="GO" id="GO:0005737">
    <property type="term" value="C:cytoplasm"/>
    <property type="evidence" value="ECO:0007669"/>
    <property type="project" value="UniProtKB-SubCell"/>
</dbReference>
<evidence type="ECO:0000256" key="1">
    <source>
        <dbReference type="ARBA" id="ARBA00004496"/>
    </source>
</evidence>